<dbReference type="InterPro" id="IPR001789">
    <property type="entry name" value="Sig_transdc_resp-reg_receiver"/>
</dbReference>
<evidence type="ECO:0000313" key="6">
    <source>
        <dbReference type="EMBL" id="MBH9576641.1"/>
    </source>
</evidence>
<accession>A0A931J1J3</accession>
<dbReference type="InterPro" id="IPR011006">
    <property type="entry name" value="CheY-like_superfamily"/>
</dbReference>
<dbReference type="PANTHER" id="PTHR45566:SF2">
    <property type="entry name" value="NARL SUBFAMILY"/>
    <property type="match status" value="1"/>
</dbReference>
<dbReference type="Gene3D" id="3.40.50.2300">
    <property type="match status" value="1"/>
</dbReference>
<feature type="modified residue" description="4-aspartylphosphate" evidence="3">
    <location>
        <position position="53"/>
    </location>
</feature>
<dbReference type="PROSITE" id="PS50043">
    <property type="entry name" value="HTH_LUXR_2"/>
    <property type="match status" value="1"/>
</dbReference>
<keyword evidence="1 3" id="KW-0597">Phosphoprotein</keyword>
<keyword evidence="2" id="KW-0238">DNA-binding</keyword>
<evidence type="ECO:0000256" key="1">
    <source>
        <dbReference type="ARBA" id="ARBA00022553"/>
    </source>
</evidence>
<dbReference type="SUPFAM" id="SSF46894">
    <property type="entry name" value="C-terminal effector domain of the bipartite response regulators"/>
    <property type="match status" value="1"/>
</dbReference>
<dbReference type="AlphaFoldDB" id="A0A931J1J3"/>
<proteinExistence type="predicted"/>
<dbReference type="PROSITE" id="PS50110">
    <property type="entry name" value="RESPONSE_REGULATORY"/>
    <property type="match status" value="1"/>
</dbReference>
<dbReference type="InterPro" id="IPR036388">
    <property type="entry name" value="WH-like_DNA-bd_sf"/>
</dbReference>
<dbReference type="InterPro" id="IPR016032">
    <property type="entry name" value="Sig_transdc_resp-reg_C-effctor"/>
</dbReference>
<dbReference type="InterPro" id="IPR058245">
    <property type="entry name" value="NreC/VraR/RcsB-like_REC"/>
</dbReference>
<dbReference type="Pfam" id="PF00196">
    <property type="entry name" value="GerE"/>
    <property type="match status" value="1"/>
</dbReference>
<dbReference type="Gene3D" id="1.10.10.10">
    <property type="entry name" value="Winged helix-like DNA-binding domain superfamily/Winged helix DNA-binding domain"/>
    <property type="match status" value="1"/>
</dbReference>
<dbReference type="SMART" id="SM00448">
    <property type="entry name" value="REC"/>
    <property type="match status" value="1"/>
</dbReference>
<feature type="domain" description="Response regulatory" evidence="5">
    <location>
        <begin position="2"/>
        <end position="118"/>
    </location>
</feature>
<name>A0A931J1J3_9BURK</name>
<evidence type="ECO:0000256" key="3">
    <source>
        <dbReference type="PROSITE-ProRule" id="PRU00169"/>
    </source>
</evidence>
<dbReference type="CDD" id="cd17535">
    <property type="entry name" value="REC_NarL-like"/>
    <property type="match status" value="1"/>
</dbReference>
<dbReference type="GO" id="GO:0006355">
    <property type="term" value="P:regulation of DNA-templated transcription"/>
    <property type="evidence" value="ECO:0007669"/>
    <property type="project" value="InterPro"/>
</dbReference>
<gene>
    <name evidence="6" type="ORF">I7X39_06975</name>
</gene>
<comment type="caution">
    <text evidence="6">The sequence shown here is derived from an EMBL/GenBank/DDBJ whole genome shotgun (WGS) entry which is preliminary data.</text>
</comment>
<organism evidence="6 7">
    <name type="scientific">Inhella proteolytica</name>
    <dbReference type="NCBI Taxonomy" id="2795029"/>
    <lineage>
        <taxon>Bacteria</taxon>
        <taxon>Pseudomonadati</taxon>
        <taxon>Pseudomonadota</taxon>
        <taxon>Betaproteobacteria</taxon>
        <taxon>Burkholderiales</taxon>
        <taxon>Sphaerotilaceae</taxon>
        <taxon>Inhella</taxon>
    </lineage>
</organism>
<reference evidence="6" key="1">
    <citation type="submission" date="2020-12" db="EMBL/GenBank/DDBJ databases">
        <title>The genome sequence of Inhella sp. 1Y17.</title>
        <authorList>
            <person name="Liu Y."/>
        </authorList>
    </citation>
    <scope>NUCLEOTIDE SEQUENCE</scope>
    <source>
        <strain evidence="6">1Y17</strain>
    </source>
</reference>
<dbReference type="CDD" id="cd06170">
    <property type="entry name" value="LuxR_C_like"/>
    <property type="match status" value="1"/>
</dbReference>
<sequence length="207" mass="22421">MRALWIEDHQLIGESLEMLLQVVMPELSLDKARDLDTARQLVQSIPYELVLLDWWLEQSDGAAAISALRAQGCHAPIIVVSGDDREPVMRRALELGVAGYVRKSAGAQELIDTLQTVLSGGKPSTPPAAPARTGLPPLDLALLYPSLTPRQIDVLEQLMRGQSDKQIARLLGIGDTTVKSHVRAILAALQVRSRGEAAHRARSDGAS</sequence>
<protein>
    <submittedName>
        <fullName evidence="6">Response regulator transcription factor</fullName>
    </submittedName>
</protein>
<dbReference type="PRINTS" id="PR00038">
    <property type="entry name" value="HTHLUXR"/>
</dbReference>
<dbReference type="EMBL" id="JAEDAK010000004">
    <property type="protein sequence ID" value="MBH9576641.1"/>
    <property type="molecule type" value="Genomic_DNA"/>
</dbReference>
<evidence type="ECO:0000259" key="5">
    <source>
        <dbReference type="PROSITE" id="PS50110"/>
    </source>
</evidence>
<dbReference type="InterPro" id="IPR000792">
    <property type="entry name" value="Tscrpt_reg_LuxR_C"/>
</dbReference>
<evidence type="ECO:0000313" key="7">
    <source>
        <dbReference type="Proteomes" id="UP000613266"/>
    </source>
</evidence>
<dbReference type="PANTHER" id="PTHR45566">
    <property type="entry name" value="HTH-TYPE TRANSCRIPTIONAL REGULATOR YHJB-RELATED"/>
    <property type="match status" value="1"/>
</dbReference>
<dbReference type="Pfam" id="PF00072">
    <property type="entry name" value="Response_reg"/>
    <property type="match status" value="1"/>
</dbReference>
<dbReference type="RefSeq" id="WP_198110263.1">
    <property type="nucleotide sequence ID" value="NZ_JAEDAK010000004.1"/>
</dbReference>
<keyword evidence="7" id="KW-1185">Reference proteome</keyword>
<dbReference type="Proteomes" id="UP000613266">
    <property type="component" value="Unassembled WGS sequence"/>
</dbReference>
<evidence type="ECO:0000259" key="4">
    <source>
        <dbReference type="PROSITE" id="PS50043"/>
    </source>
</evidence>
<dbReference type="GO" id="GO:0003677">
    <property type="term" value="F:DNA binding"/>
    <property type="evidence" value="ECO:0007669"/>
    <property type="project" value="UniProtKB-KW"/>
</dbReference>
<dbReference type="SUPFAM" id="SSF52172">
    <property type="entry name" value="CheY-like"/>
    <property type="match status" value="1"/>
</dbReference>
<feature type="domain" description="HTH luxR-type" evidence="4">
    <location>
        <begin position="140"/>
        <end position="205"/>
    </location>
</feature>
<dbReference type="InterPro" id="IPR051015">
    <property type="entry name" value="EvgA-like"/>
</dbReference>
<dbReference type="GO" id="GO:0000160">
    <property type="term" value="P:phosphorelay signal transduction system"/>
    <property type="evidence" value="ECO:0007669"/>
    <property type="project" value="InterPro"/>
</dbReference>
<dbReference type="SMART" id="SM00421">
    <property type="entry name" value="HTH_LUXR"/>
    <property type="match status" value="1"/>
</dbReference>
<evidence type="ECO:0000256" key="2">
    <source>
        <dbReference type="ARBA" id="ARBA00023125"/>
    </source>
</evidence>